<evidence type="ECO:0000313" key="2">
    <source>
        <dbReference type="EMBL" id="CAB3992817.1"/>
    </source>
</evidence>
<dbReference type="Proteomes" id="UP001152795">
    <property type="component" value="Unassembled WGS sequence"/>
</dbReference>
<dbReference type="SMART" id="SM00369">
    <property type="entry name" value="LRR_TYP"/>
    <property type="match status" value="15"/>
</dbReference>
<comment type="caution">
    <text evidence="2">The sequence shown here is derived from an EMBL/GenBank/DDBJ whole genome shotgun (WGS) entry which is preliminary data.</text>
</comment>
<evidence type="ECO:0000313" key="3">
    <source>
        <dbReference type="Proteomes" id="UP001152795"/>
    </source>
</evidence>
<keyword evidence="3" id="KW-1185">Reference proteome</keyword>
<organism evidence="2 3">
    <name type="scientific">Paramuricea clavata</name>
    <name type="common">Red gorgonian</name>
    <name type="synonym">Violescent sea-whip</name>
    <dbReference type="NCBI Taxonomy" id="317549"/>
    <lineage>
        <taxon>Eukaryota</taxon>
        <taxon>Metazoa</taxon>
        <taxon>Cnidaria</taxon>
        <taxon>Anthozoa</taxon>
        <taxon>Octocorallia</taxon>
        <taxon>Malacalcyonacea</taxon>
        <taxon>Plexauridae</taxon>
        <taxon>Paramuricea</taxon>
    </lineage>
</organism>
<dbReference type="PROSITE" id="PS51450">
    <property type="entry name" value="LRR"/>
    <property type="match status" value="2"/>
</dbReference>
<name>A0A6S7H9E4_PARCT</name>
<dbReference type="AlphaFoldDB" id="A0A6S7H9E4"/>
<proteinExistence type="predicted"/>
<gene>
    <name evidence="2" type="ORF">PACLA_8A024089</name>
</gene>
<reference evidence="2" key="1">
    <citation type="submission" date="2020-04" db="EMBL/GenBank/DDBJ databases">
        <authorList>
            <person name="Alioto T."/>
            <person name="Alioto T."/>
            <person name="Gomez Garrido J."/>
        </authorList>
    </citation>
    <scope>NUCLEOTIDE SEQUENCE</scope>
    <source>
        <strain evidence="2">A484AB</strain>
    </source>
</reference>
<dbReference type="SUPFAM" id="SSF52047">
    <property type="entry name" value="RNI-like"/>
    <property type="match status" value="1"/>
</dbReference>
<dbReference type="PANTHER" id="PTHR48051">
    <property type="match status" value="1"/>
</dbReference>
<dbReference type="GO" id="GO:0005737">
    <property type="term" value="C:cytoplasm"/>
    <property type="evidence" value="ECO:0007669"/>
    <property type="project" value="TreeGrafter"/>
</dbReference>
<dbReference type="Gene3D" id="3.80.10.10">
    <property type="entry name" value="Ribonuclease Inhibitor"/>
    <property type="match status" value="4"/>
</dbReference>
<dbReference type="SMART" id="SM00364">
    <property type="entry name" value="LRR_BAC"/>
    <property type="match status" value="9"/>
</dbReference>
<feature type="domain" description="Disease resistance R13L4/SHOC-2-like LRR" evidence="1">
    <location>
        <begin position="125"/>
        <end position="221"/>
    </location>
</feature>
<dbReference type="InterPro" id="IPR001611">
    <property type="entry name" value="Leu-rich_rpt"/>
</dbReference>
<dbReference type="FunFam" id="3.80.10.10:FF:001164">
    <property type="entry name" value="GH01279p"/>
    <property type="match status" value="1"/>
</dbReference>
<dbReference type="InterPro" id="IPR032675">
    <property type="entry name" value="LRR_dom_sf"/>
</dbReference>
<dbReference type="PANTHER" id="PTHR48051:SF1">
    <property type="entry name" value="RAS SUPPRESSOR PROTEIN 1"/>
    <property type="match status" value="1"/>
</dbReference>
<dbReference type="InterPro" id="IPR050216">
    <property type="entry name" value="LRR_domain-containing"/>
</dbReference>
<sequence>MANNTEEDLLDSVILEKISACIKNGENSLDLASLENDYTEIPDQIFTQFAEQNLAKLTELNLDFNDFERLPDSISRLKGLRKLSVEGNSLIELPLSFGDLENLQEVRLNENKLCEVPPISFAYLKNLRVLSLVANQLSALPSEILEAWTRLEELYLDENEIAELPENFGSLKSLKILELSENKLMALPEGFGELHELEVLNLSRNNLSALPSSFGNLGKLRNADLSDNNISFLPDEFHSATIIENLYLDNNILGMLPEWFGHLSSIICLSLNDNKLQGSPFPDVFPRVSGGTLKKFEIGGNAISNLPESIGELCQLEELHLGSTICELERRNFQNGNWIRVLPESFSQLCAIKKLYLDENQLVKLPDSFGNLCNLTWIDLGQNLLPYLPDSFCNLVLLEYCQLSKNELSSLPSEFGKLEKLKDLRLDSNMLEELPESCADLQALHTLDLFNNKLTKVPDWLSKLSSLKRLDLDSNKLSLRLKDIPHLASKGSEYAKRDPNLKDNWRGKMRADKVKAEVVVINSEDGTNGDDYDEDDATPTTYNEGVLFAAMRRGLSIWRTHNGPEERQREQSHQTLEDVVFNVFEDVIDSSTNHLSGFYLKLNKKLGSDFQDGEDWDREISELWGKTPVDNHTPRLCVGVDVSGVELEKRDEYLAMLSAYPPASQAYTATATYDSMACRKLFDNDNSCNAYSVSYAITVQGQFEDAE</sequence>
<evidence type="ECO:0000259" key="1">
    <source>
        <dbReference type="Pfam" id="PF23598"/>
    </source>
</evidence>
<dbReference type="InterPro" id="IPR055414">
    <property type="entry name" value="LRR_R13L4/SHOC2-like"/>
</dbReference>
<dbReference type="Pfam" id="PF23598">
    <property type="entry name" value="LRR_14"/>
    <property type="match status" value="2"/>
</dbReference>
<protein>
    <submittedName>
        <fullName evidence="2">Leucine-rich repeat lrrA-like</fullName>
    </submittedName>
</protein>
<dbReference type="EMBL" id="CACRXK020002129">
    <property type="protein sequence ID" value="CAB3992817.1"/>
    <property type="molecule type" value="Genomic_DNA"/>
</dbReference>
<accession>A0A6S7H9E4</accession>
<feature type="domain" description="Disease resistance R13L4/SHOC-2-like LRR" evidence="1">
    <location>
        <begin position="391"/>
        <end position="475"/>
    </location>
</feature>
<dbReference type="SUPFAM" id="SSF52058">
    <property type="entry name" value="L domain-like"/>
    <property type="match status" value="1"/>
</dbReference>
<dbReference type="InterPro" id="IPR003591">
    <property type="entry name" value="Leu-rich_rpt_typical-subtyp"/>
</dbReference>
<dbReference type="OrthoDB" id="2021138at2759"/>